<dbReference type="InterPro" id="IPR021352">
    <property type="entry name" value="DUF2971"/>
</dbReference>
<keyword evidence="2" id="KW-1185">Reference proteome</keyword>
<reference evidence="1 2" key="1">
    <citation type="submission" date="2016-10" db="EMBL/GenBank/DDBJ databases">
        <authorList>
            <person name="de Groot N.N."/>
        </authorList>
    </citation>
    <scope>NUCLEOTIDE SEQUENCE [LARGE SCALE GENOMIC DNA]</scope>
    <source>
        <strain evidence="1 2">GAS232</strain>
    </source>
</reference>
<accession>A0A1G7G624</accession>
<evidence type="ECO:0000313" key="2">
    <source>
        <dbReference type="Proteomes" id="UP000182427"/>
    </source>
</evidence>
<sequence>MILFKYRPWNEFTKQILCARSLYFPTKNSLNDPAELVHPVRFTEANWEDVHLQLFGSINDNTWHIFQTLDIRFKQISLIVEGDALEWATFELPEVWPPEEWSRYRHIHSPHWRCVEATCDRLADVEQMIRFYFLNLAEDVRNMYGKAETFNLQLNDRLEKLGVLSLSLNAKSSVMWAHYAANHQGVVLMFDTDRDPLLRKAKKVDYVEERPINSVTAIVDNLYKKAKDWSYEQEYRVLIGHGGANYGFKAEALAGVILGSHMSEASREEVIECAQVGAPVAVYEAFPNENTYAIEHRLL</sequence>
<dbReference type="AlphaFoldDB" id="A0A1G7G624"/>
<organism evidence="1 2">
    <name type="scientific">Terriglobus roseus</name>
    <dbReference type="NCBI Taxonomy" id="392734"/>
    <lineage>
        <taxon>Bacteria</taxon>
        <taxon>Pseudomonadati</taxon>
        <taxon>Acidobacteriota</taxon>
        <taxon>Terriglobia</taxon>
        <taxon>Terriglobales</taxon>
        <taxon>Acidobacteriaceae</taxon>
        <taxon>Terriglobus</taxon>
    </lineage>
</organism>
<dbReference type="Proteomes" id="UP000182427">
    <property type="component" value="Chromosome I"/>
</dbReference>
<dbReference type="OrthoDB" id="190848at2"/>
<dbReference type="EMBL" id="LT629690">
    <property type="protein sequence ID" value="SDE83557.1"/>
    <property type="molecule type" value="Genomic_DNA"/>
</dbReference>
<evidence type="ECO:0000313" key="1">
    <source>
        <dbReference type="EMBL" id="SDE83557.1"/>
    </source>
</evidence>
<name>A0A1G7G624_9BACT</name>
<proteinExistence type="predicted"/>
<protein>
    <recommendedName>
        <fullName evidence="3">DUF2971 domain-containing protein</fullName>
    </recommendedName>
</protein>
<dbReference type="Pfam" id="PF11185">
    <property type="entry name" value="DUF2971"/>
    <property type="match status" value="1"/>
</dbReference>
<gene>
    <name evidence="1" type="ORF">SAMN05444167_0568</name>
</gene>
<evidence type="ECO:0008006" key="3">
    <source>
        <dbReference type="Google" id="ProtNLM"/>
    </source>
</evidence>
<dbReference type="RefSeq" id="WP_083343813.1">
    <property type="nucleotide sequence ID" value="NZ_LT629690.1"/>
</dbReference>